<dbReference type="Gene3D" id="3.90.1750.20">
    <property type="entry name" value="Putative Large Serine Recombinase, Chain B, Domain 2"/>
    <property type="match status" value="1"/>
</dbReference>
<dbReference type="PROSITE" id="PS51736">
    <property type="entry name" value="RECOMBINASES_3"/>
    <property type="match status" value="1"/>
</dbReference>
<feature type="domain" description="Resolvase/invertase-type recombinase catalytic" evidence="1">
    <location>
        <begin position="14"/>
        <end position="166"/>
    </location>
</feature>
<keyword evidence="4" id="KW-1185">Reference proteome</keyword>
<evidence type="ECO:0000259" key="1">
    <source>
        <dbReference type="PROSITE" id="PS51736"/>
    </source>
</evidence>
<sequence>MRSAAAAQRNAEIRCAIYTRKSTEEGLDQAFNSLDAQREACRAYVLSQAGEGWVASDELYDDGGISGGTMERPALQRLLAEVRAGRIQVIVVYKVDRLTRSLADFAKIVETLDAASASFVSVTQAFNTTTSMGRLTLNVLLSFAQFEREVTGERIRDKIAASKRKGLWMGGPVPLGYDVKDRKLVPNAAEAEQVIHICRTYLEVGSVRELADRLADQGLRTKVQVRASGPHRGGCVFRRGGLFHLLQNRIYRGYIVHRGEAYPGDHEAIVPEALWDAVQAKLAANGPGQLPRGGRRSEALLTGILRDAQGRRMTPSQSNKPGRRYRYYVTLPSEQAGSDEVAWRVSAHDIEAIAIARLVEVLRDGPALQDWAADASDGIIRLDRLLAGHRRSGASRR</sequence>
<dbReference type="InterPro" id="IPR050639">
    <property type="entry name" value="SSR_resolvase"/>
</dbReference>
<gene>
    <name evidence="3" type="ORF">E6W36_15200</name>
</gene>
<dbReference type="Gene3D" id="3.40.50.1390">
    <property type="entry name" value="Resolvase, N-terminal catalytic domain"/>
    <property type="match status" value="1"/>
</dbReference>
<dbReference type="InterPro" id="IPR011109">
    <property type="entry name" value="DNA_bind_recombinase_dom"/>
</dbReference>
<dbReference type="AlphaFoldDB" id="A0A4D7CCC7"/>
<dbReference type="RefSeq" id="WP_222873262.1">
    <property type="nucleotide sequence ID" value="NZ_CP039704.1"/>
</dbReference>
<feature type="domain" description="Recombinase" evidence="2">
    <location>
        <begin position="174"/>
        <end position="288"/>
    </location>
</feature>
<dbReference type="Pfam" id="PF00239">
    <property type="entry name" value="Resolvase"/>
    <property type="match status" value="1"/>
</dbReference>
<dbReference type="Proteomes" id="UP000298714">
    <property type="component" value="Chromosome"/>
</dbReference>
<dbReference type="GO" id="GO:0000150">
    <property type="term" value="F:DNA strand exchange activity"/>
    <property type="evidence" value="ECO:0007669"/>
    <property type="project" value="InterPro"/>
</dbReference>
<dbReference type="EMBL" id="CP039704">
    <property type="protein sequence ID" value="QCI80372.1"/>
    <property type="molecule type" value="Genomic_DNA"/>
</dbReference>
<dbReference type="InterPro" id="IPR006119">
    <property type="entry name" value="Resolv_N"/>
</dbReference>
<evidence type="ECO:0000313" key="4">
    <source>
        <dbReference type="Proteomes" id="UP000298714"/>
    </source>
</evidence>
<dbReference type="InterPro" id="IPR036162">
    <property type="entry name" value="Resolvase-like_N_sf"/>
</dbReference>
<dbReference type="PANTHER" id="PTHR30461:SF23">
    <property type="entry name" value="DNA RECOMBINASE-RELATED"/>
    <property type="match status" value="1"/>
</dbReference>
<dbReference type="SUPFAM" id="SSF53041">
    <property type="entry name" value="Resolvase-like"/>
    <property type="match status" value="1"/>
</dbReference>
<dbReference type="Pfam" id="PF07508">
    <property type="entry name" value="Recombinase"/>
    <property type="match status" value="1"/>
</dbReference>
<protein>
    <submittedName>
        <fullName evidence="3">Recombinase family protein</fullName>
    </submittedName>
</protein>
<evidence type="ECO:0000259" key="2">
    <source>
        <dbReference type="PROSITE" id="PS51737"/>
    </source>
</evidence>
<reference evidence="4" key="1">
    <citation type="submission" date="2019-04" db="EMBL/GenBank/DDBJ databases">
        <title>Complete genome sequence of Sphingomonas sp. W1-2-3.</title>
        <authorList>
            <person name="Im W.T."/>
        </authorList>
    </citation>
    <scope>NUCLEOTIDE SEQUENCE [LARGE SCALE GENOMIC DNA]</scope>
    <source>
        <strain evidence="4">W1-2-3</strain>
    </source>
</reference>
<dbReference type="CDD" id="cd03768">
    <property type="entry name" value="SR_ResInv"/>
    <property type="match status" value="1"/>
</dbReference>
<dbReference type="PROSITE" id="PS51737">
    <property type="entry name" value="RECOMBINASE_DNA_BIND"/>
    <property type="match status" value="1"/>
</dbReference>
<dbReference type="PANTHER" id="PTHR30461">
    <property type="entry name" value="DNA-INVERTASE FROM LAMBDOID PROPHAGE"/>
    <property type="match status" value="1"/>
</dbReference>
<accession>A0A4D7CCC7</accession>
<proteinExistence type="predicted"/>
<dbReference type="KEGG" id="hgn:E6W36_15200"/>
<dbReference type="GO" id="GO:0003677">
    <property type="term" value="F:DNA binding"/>
    <property type="evidence" value="ECO:0007669"/>
    <property type="project" value="InterPro"/>
</dbReference>
<organism evidence="3 4">
    <name type="scientific">Hankyongella ginsenosidimutans</name>
    <dbReference type="NCBI Taxonomy" id="1763828"/>
    <lineage>
        <taxon>Bacteria</taxon>
        <taxon>Pseudomonadati</taxon>
        <taxon>Pseudomonadota</taxon>
        <taxon>Alphaproteobacteria</taxon>
        <taxon>Sphingomonadales</taxon>
        <taxon>Sphingomonadaceae</taxon>
        <taxon>Hankyongella</taxon>
    </lineage>
</organism>
<dbReference type="SMART" id="SM00857">
    <property type="entry name" value="Resolvase"/>
    <property type="match status" value="1"/>
</dbReference>
<evidence type="ECO:0000313" key="3">
    <source>
        <dbReference type="EMBL" id="QCI80372.1"/>
    </source>
</evidence>
<dbReference type="InterPro" id="IPR038109">
    <property type="entry name" value="DNA_bind_recomb_sf"/>
</dbReference>
<name>A0A4D7CCC7_9SPHN</name>